<feature type="transmembrane region" description="Helical" evidence="7">
    <location>
        <begin position="101"/>
        <end position="121"/>
    </location>
</feature>
<feature type="transmembrane region" description="Helical" evidence="7">
    <location>
        <begin position="184"/>
        <end position="206"/>
    </location>
</feature>
<comment type="caution">
    <text evidence="6">Lacks conserved residue(s) required for the propagation of feature annotation.</text>
</comment>
<feature type="domain" description="Sushi" evidence="8">
    <location>
        <begin position="204"/>
        <end position="263"/>
    </location>
</feature>
<keyword evidence="2" id="KW-0732">Signal</keyword>
<dbReference type="InterPro" id="IPR035976">
    <property type="entry name" value="Sushi/SCR/CCP_sf"/>
</dbReference>
<dbReference type="PANTHER" id="PTHR19325:SF551">
    <property type="entry name" value="ZONA PELLUCIDA SPERM-BINDING PROTEIN 3 RECEPTOR"/>
    <property type="match status" value="1"/>
</dbReference>
<sequence length="293" mass="32779">LGGCGPPPRLNFAELTDEYKQKNLFPVGSIVKYMCRPGYTGLRYSIKCLQSQEWSKVLERQSCGNPGEPDNGKLIVPQDILFGSTVNYTYTINILKKPTKIFVFGMYLLLMFLGIPCFPPPDVPHGKHSGRSMNDFSYGTAVSYTCDKGHPLVGNATIYCTTKDGLNGIWSGPDKGTDALSEGLFFYFVLCSCMFIKHIFFSVAHCPAPQIENGRIVTGYSVTYTYNQRVTLDCNAGHKIVGSREIHCQVDGTWDPPLPHCEQGKYHFEALSYETPHPQTDFPFRLLLTVFLI</sequence>
<dbReference type="Proteomes" id="UP000472272">
    <property type="component" value="Chromosome 6"/>
</dbReference>
<dbReference type="PANTHER" id="PTHR19325">
    <property type="entry name" value="COMPLEMENT COMPONENT-RELATED SUSHI DOMAIN-CONTAINING"/>
    <property type="match status" value="1"/>
</dbReference>
<feature type="disulfide bond" evidence="6">
    <location>
        <begin position="234"/>
        <end position="261"/>
    </location>
</feature>
<evidence type="ECO:0000256" key="1">
    <source>
        <dbReference type="ARBA" id="ARBA00022659"/>
    </source>
</evidence>
<keyword evidence="7" id="KW-0812">Transmembrane</keyword>
<keyword evidence="7" id="KW-0472">Membrane</keyword>
<dbReference type="Ensembl" id="ENSPMRT00000009182.1">
    <property type="protein sequence ID" value="ENSPMRP00000008591.1"/>
    <property type="gene ID" value="ENSPMRG00000005801.1"/>
</dbReference>
<reference evidence="9" key="2">
    <citation type="submission" date="2025-08" db="UniProtKB">
        <authorList>
            <consortium name="Ensembl"/>
        </authorList>
    </citation>
    <scope>IDENTIFICATION</scope>
</reference>
<dbReference type="SUPFAM" id="SSF57535">
    <property type="entry name" value="Complement control module/SCR domain"/>
    <property type="match status" value="3"/>
</dbReference>
<dbReference type="AlphaFoldDB" id="A0A670IA63"/>
<reference evidence="9" key="3">
    <citation type="submission" date="2025-09" db="UniProtKB">
        <authorList>
            <consortium name="Ensembl"/>
        </authorList>
    </citation>
    <scope>IDENTIFICATION</scope>
</reference>
<evidence type="ECO:0000259" key="8">
    <source>
        <dbReference type="PROSITE" id="PS50923"/>
    </source>
</evidence>
<evidence type="ECO:0000313" key="10">
    <source>
        <dbReference type="Proteomes" id="UP000472272"/>
    </source>
</evidence>
<dbReference type="CDD" id="cd00033">
    <property type="entry name" value="CCP"/>
    <property type="match status" value="3"/>
</dbReference>
<dbReference type="GeneTree" id="ENSGT00940000161110"/>
<dbReference type="Pfam" id="PF00084">
    <property type="entry name" value="Sushi"/>
    <property type="match status" value="3"/>
</dbReference>
<protein>
    <recommendedName>
        <fullName evidence="8">Sushi domain-containing protein</fullName>
    </recommendedName>
</protein>
<dbReference type="PROSITE" id="PS50923">
    <property type="entry name" value="SUSHI"/>
    <property type="match status" value="3"/>
</dbReference>
<name>A0A670IA63_PODMU</name>
<dbReference type="InterPro" id="IPR050350">
    <property type="entry name" value="Compl-Cell_Adhes-Reg"/>
</dbReference>
<evidence type="ECO:0000256" key="2">
    <source>
        <dbReference type="ARBA" id="ARBA00022729"/>
    </source>
</evidence>
<dbReference type="Gene3D" id="2.10.70.10">
    <property type="entry name" value="Complement Module, domain 1"/>
    <property type="match status" value="3"/>
</dbReference>
<keyword evidence="1 6" id="KW-0768">Sushi</keyword>
<dbReference type="InterPro" id="IPR000436">
    <property type="entry name" value="Sushi_SCR_CCP_dom"/>
</dbReference>
<organism evidence="9 10">
    <name type="scientific">Podarcis muralis</name>
    <name type="common">Wall lizard</name>
    <name type="synonym">Lacerta muralis</name>
    <dbReference type="NCBI Taxonomy" id="64176"/>
    <lineage>
        <taxon>Eukaryota</taxon>
        <taxon>Metazoa</taxon>
        <taxon>Chordata</taxon>
        <taxon>Craniata</taxon>
        <taxon>Vertebrata</taxon>
        <taxon>Euteleostomi</taxon>
        <taxon>Lepidosauria</taxon>
        <taxon>Squamata</taxon>
        <taxon>Bifurcata</taxon>
        <taxon>Unidentata</taxon>
        <taxon>Episquamata</taxon>
        <taxon>Laterata</taxon>
        <taxon>Lacertibaenia</taxon>
        <taxon>Lacertidae</taxon>
        <taxon>Podarcis</taxon>
    </lineage>
</organism>
<keyword evidence="7" id="KW-1133">Transmembrane helix</keyword>
<keyword evidence="3" id="KW-0677">Repeat</keyword>
<dbReference type="SMART" id="SM00032">
    <property type="entry name" value="CCP"/>
    <property type="match status" value="3"/>
</dbReference>
<evidence type="ECO:0000256" key="7">
    <source>
        <dbReference type="SAM" id="Phobius"/>
    </source>
</evidence>
<keyword evidence="4 6" id="KW-1015">Disulfide bond</keyword>
<accession>A0A670IA63</accession>
<reference evidence="9 10" key="1">
    <citation type="journal article" date="2019" name="Proc. Natl. Acad. Sci. U.S.A.">
        <title>Regulatory changes in pterin and carotenoid genes underlie balanced color polymorphisms in the wall lizard.</title>
        <authorList>
            <person name="Andrade P."/>
            <person name="Pinho C."/>
            <person name="Perez I de Lanuza G."/>
            <person name="Afonso S."/>
            <person name="Brejcha J."/>
            <person name="Rubin C.J."/>
            <person name="Wallerman O."/>
            <person name="Pereira P."/>
            <person name="Sabatino S.J."/>
            <person name="Bellati A."/>
            <person name="Pellitteri-Rosa D."/>
            <person name="Bosakova Z."/>
            <person name="Bunikis I."/>
            <person name="Carretero M.A."/>
            <person name="Feiner N."/>
            <person name="Marsik P."/>
            <person name="Pauperio F."/>
            <person name="Salvi D."/>
            <person name="Soler L."/>
            <person name="While G.M."/>
            <person name="Uller T."/>
            <person name="Font E."/>
            <person name="Andersson L."/>
            <person name="Carneiro M."/>
        </authorList>
    </citation>
    <scope>NUCLEOTIDE SEQUENCE</scope>
</reference>
<evidence type="ECO:0000256" key="3">
    <source>
        <dbReference type="ARBA" id="ARBA00022737"/>
    </source>
</evidence>
<dbReference type="FunFam" id="2.10.70.10:FF:000014">
    <property type="entry name" value="Membrane cofactor protein"/>
    <property type="match status" value="1"/>
</dbReference>
<keyword evidence="5" id="KW-0325">Glycoprotein</keyword>
<feature type="domain" description="Sushi" evidence="8">
    <location>
        <begin position="2"/>
        <end position="65"/>
    </location>
</feature>
<proteinExistence type="predicted"/>
<evidence type="ECO:0000256" key="5">
    <source>
        <dbReference type="ARBA" id="ARBA00023180"/>
    </source>
</evidence>
<evidence type="ECO:0000256" key="6">
    <source>
        <dbReference type="PROSITE-ProRule" id="PRU00302"/>
    </source>
</evidence>
<evidence type="ECO:0000313" key="9">
    <source>
        <dbReference type="Ensembl" id="ENSPMRP00000008591.1"/>
    </source>
</evidence>
<feature type="domain" description="Sushi" evidence="8">
    <location>
        <begin position="115"/>
        <end position="179"/>
    </location>
</feature>
<evidence type="ECO:0000256" key="4">
    <source>
        <dbReference type="ARBA" id="ARBA00023157"/>
    </source>
</evidence>
<keyword evidence="10" id="KW-1185">Reference proteome</keyword>
<feature type="disulfide bond" evidence="6">
    <location>
        <begin position="117"/>
        <end position="160"/>
    </location>
</feature>